<name>A0ABR3WJW1_9PEZI</name>
<keyword evidence="2" id="KW-1133">Transmembrane helix</keyword>
<organism evidence="3 4">
    <name type="scientific">Phialemonium thermophilum</name>
    <dbReference type="NCBI Taxonomy" id="223376"/>
    <lineage>
        <taxon>Eukaryota</taxon>
        <taxon>Fungi</taxon>
        <taxon>Dikarya</taxon>
        <taxon>Ascomycota</taxon>
        <taxon>Pezizomycotina</taxon>
        <taxon>Sordariomycetes</taxon>
        <taxon>Sordariomycetidae</taxon>
        <taxon>Cephalothecales</taxon>
        <taxon>Cephalothecaceae</taxon>
        <taxon>Phialemonium</taxon>
    </lineage>
</organism>
<evidence type="ECO:0000313" key="4">
    <source>
        <dbReference type="Proteomes" id="UP001586593"/>
    </source>
</evidence>
<evidence type="ECO:0000256" key="1">
    <source>
        <dbReference type="ARBA" id="ARBA00037964"/>
    </source>
</evidence>
<evidence type="ECO:0000256" key="2">
    <source>
        <dbReference type="SAM" id="Phobius"/>
    </source>
</evidence>
<proteinExistence type="inferred from homology"/>
<protein>
    <recommendedName>
        <fullName evidence="5">Mannan polymerase II complex ANP1 subunit</fullName>
    </recommendedName>
</protein>
<keyword evidence="2" id="KW-0472">Membrane</keyword>
<comment type="caution">
    <text evidence="3">The sequence shown here is derived from an EMBL/GenBank/DDBJ whole genome shotgun (WGS) entry which is preliminary data.</text>
</comment>
<dbReference type="SUPFAM" id="SSF53448">
    <property type="entry name" value="Nucleotide-diphospho-sugar transferases"/>
    <property type="match status" value="1"/>
</dbReference>
<dbReference type="PANTHER" id="PTHR43083">
    <property type="entry name" value="MANNAN POLYMERASE II"/>
    <property type="match status" value="1"/>
</dbReference>
<keyword evidence="2" id="KW-0812">Transmembrane</keyword>
<comment type="similarity">
    <text evidence="1">Belongs to the ANP1/MMN9/VAN1 family.</text>
</comment>
<dbReference type="InterPro" id="IPR029044">
    <property type="entry name" value="Nucleotide-diphossugar_trans"/>
</dbReference>
<accession>A0ABR3WJW1</accession>
<dbReference type="PANTHER" id="PTHR43083:SF4">
    <property type="entry name" value="N-GLYCOSYL-TRANSFERASE (AFU_ORTHOLOGUE AFUA_4G06870)"/>
    <property type="match status" value="1"/>
</dbReference>
<reference evidence="3 4" key="1">
    <citation type="journal article" date="2024" name="Commun. Biol.">
        <title>Comparative genomic analysis of thermophilic fungi reveals convergent evolutionary adaptations and gene losses.</title>
        <authorList>
            <person name="Steindorff A.S."/>
            <person name="Aguilar-Pontes M.V."/>
            <person name="Robinson A.J."/>
            <person name="Andreopoulos B."/>
            <person name="LaButti K."/>
            <person name="Kuo A."/>
            <person name="Mondo S."/>
            <person name="Riley R."/>
            <person name="Otillar R."/>
            <person name="Haridas S."/>
            <person name="Lipzen A."/>
            <person name="Grimwood J."/>
            <person name="Schmutz J."/>
            <person name="Clum A."/>
            <person name="Reid I.D."/>
            <person name="Moisan M.C."/>
            <person name="Butler G."/>
            <person name="Nguyen T.T.M."/>
            <person name="Dewar K."/>
            <person name="Conant G."/>
            <person name="Drula E."/>
            <person name="Henrissat B."/>
            <person name="Hansel C."/>
            <person name="Singer S."/>
            <person name="Hutchinson M.I."/>
            <person name="de Vries R.P."/>
            <person name="Natvig D.O."/>
            <person name="Powell A.J."/>
            <person name="Tsang A."/>
            <person name="Grigoriev I.V."/>
        </authorList>
    </citation>
    <scope>NUCLEOTIDE SEQUENCE [LARGE SCALE GENOMIC DNA]</scope>
    <source>
        <strain evidence="3 4">ATCC 24622</strain>
    </source>
</reference>
<dbReference type="Gene3D" id="3.90.550.10">
    <property type="entry name" value="Spore Coat Polysaccharide Biosynthesis Protein SpsA, Chain A"/>
    <property type="match status" value="1"/>
</dbReference>
<evidence type="ECO:0008006" key="5">
    <source>
        <dbReference type="Google" id="ProtNLM"/>
    </source>
</evidence>
<evidence type="ECO:0000313" key="3">
    <source>
        <dbReference type="EMBL" id="KAL1863946.1"/>
    </source>
</evidence>
<dbReference type="EMBL" id="JAZHXJ010000356">
    <property type="protein sequence ID" value="KAL1863946.1"/>
    <property type="molecule type" value="Genomic_DNA"/>
</dbReference>
<sequence>MLLPKGGINWKAARASLPPTRAVWVFLTRTRFLLLLAVTGVIILLWRGISTSASEMQRFYCWGPSKPPMDMSLNEQQAWNAHLRTPVIFNHHAPVEVNESTIHHVDLNPIKSTPKAVANEERVLILTPLKDAAPFLSKYFELVAELTYPHHLIDLAFLVSDSSDDTLAILSTELQRIQKRPDKVPFRSATVIEKDFDFHLKQDVEYRHSFEAQGPRRKAMGRARNYLLATALKPDHSWVYWRDVDIADSPNRIIEDFIAHDRDILVPNIWFHRYKNGRDIEGRFDYNSWVESDKGRKLAESLDKDVVLAEGYKQYDTGRTYMAKMGDWRNNKDEEIELDGIGGVNILVKADVHRSGINFPCYAFENQAETEGFAKMAKRAGYQVYGLPNYVVWHVDTEEKPGNL</sequence>
<dbReference type="InterPro" id="IPR052086">
    <property type="entry name" value="Mannan_Polymerase_Subunit"/>
</dbReference>
<feature type="transmembrane region" description="Helical" evidence="2">
    <location>
        <begin position="32"/>
        <end position="49"/>
    </location>
</feature>
<dbReference type="Proteomes" id="UP001586593">
    <property type="component" value="Unassembled WGS sequence"/>
</dbReference>
<gene>
    <name evidence="3" type="ORF">VTK73DRAFT_6325</name>
</gene>
<dbReference type="Pfam" id="PF03452">
    <property type="entry name" value="Anp1"/>
    <property type="match status" value="1"/>
</dbReference>
<keyword evidence="4" id="KW-1185">Reference proteome</keyword>